<accession>A0A075UW11</accession>
<dbReference type="eggNOG" id="COG1609">
    <property type="taxonomic scope" value="Bacteria"/>
</dbReference>
<dbReference type="InterPro" id="IPR046335">
    <property type="entry name" value="LacI/GalR-like_sensor"/>
</dbReference>
<evidence type="ECO:0000256" key="2">
    <source>
        <dbReference type="ARBA" id="ARBA00023125"/>
    </source>
</evidence>
<dbReference type="InterPro" id="IPR000843">
    <property type="entry name" value="HTH_LacI"/>
</dbReference>
<proteinExistence type="predicted"/>
<dbReference type="Pfam" id="PF13377">
    <property type="entry name" value="Peripla_BP_3"/>
    <property type="match status" value="1"/>
</dbReference>
<dbReference type="RefSeq" id="WP_038514604.1">
    <property type="nucleotide sequence ID" value="NZ_CP008953.1"/>
</dbReference>
<organism evidence="5 6">
    <name type="scientific">Amycolatopsis japonica</name>
    <dbReference type="NCBI Taxonomy" id="208439"/>
    <lineage>
        <taxon>Bacteria</taxon>
        <taxon>Bacillati</taxon>
        <taxon>Actinomycetota</taxon>
        <taxon>Actinomycetes</taxon>
        <taxon>Pseudonocardiales</taxon>
        <taxon>Pseudonocardiaceae</taxon>
        <taxon>Amycolatopsis</taxon>
        <taxon>Amycolatopsis japonica group</taxon>
    </lineage>
</organism>
<gene>
    <name evidence="5" type="ORF">AJAP_21750</name>
</gene>
<protein>
    <submittedName>
        <fullName evidence="5">LacI family transcriptional regulator</fullName>
    </submittedName>
</protein>
<dbReference type="GO" id="GO:0003700">
    <property type="term" value="F:DNA-binding transcription factor activity"/>
    <property type="evidence" value="ECO:0007669"/>
    <property type="project" value="TreeGrafter"/>
</dbReference>
<dbReference type="GO" id="GO:0000976">
    <property type="term" value="F:transcription cis-regulatory region binding"/>
    <property type="evidence" value="ECO:0007669"/>
    <property type="project" value="TreeGrafter"/>
</dbReference>
<keyword evidence="6" id="KW-1185">Reference proteome</keyword>
<evidence type="ECO:0000313" key="5">
    <source>
        <dbReference type="EMBL" id="AIG77208.1"/>
    </source>
</evidence>
<feature type="domain" description="HTH lacI-type" evidence="4">
    <location>
        <begin position="9"/>
        <end position="64"/>
    </location>
</feature>
<dbReference type="Gene3D" id="1.10.260.40">
    <property type="entry name" value="lambda repressor-like DNA-binding domains"/>
    <property type="match status" value="1"/>
</dbReference>
<dbReference type="SUPFAM" id="SSF47413">
    <property type="entry name" value="lambda repressor-like DNA-binding domains"/>
    <property type="match status" value="1"/>
</dbReference>
<evidence type="ECO:0000256" key="1">
    <source>
        <dbReference type="ARBA" id="ARBA00023015"/>
    </source>
</evidence>
<dbReference type="Pfam" id="PF00356">
    <property type="entry name" value="LacI"/>
    <property type="match status" value="1"/>
</dbReference>
<dbReference type="PRINTS" id="PR00036">
    <property type="entry name" value="HTHLACI"/>
</dbReference>
<dbReference type="PANTHER" id="PTHR30146:SF153">
    <property type="entry name" value="LACTOSE OPERON REPRESSOR"/>
    <property type="match status" value="1"/>
</dbReference>
<dbReference type="CDD" id="cd06267">
    <property type="entry name" value="PBP1_LacI_sugar_binding-like"/>
    <property type="match status" value="1"/>
</dbReference>
<evidence type="ECO:0000313" key="6">
    <source>
        <dbReference type="Proteomes" id="UP000028492"/>
    </source>
</evidence>
<keyword evidence="3" id="KW-0804">Transcription</keyword>
<dbReference type="InterPro" id="IPR028082">
    <property type="entry name" value="Peripla_BP_I"/>
</dbReference>
<dbReference type="PROSITE" id="PS50932">
    <property type="entry name" value="HTH_LACI_2"/>
    <property type="match status" value="1"/>
</dbReference>
<dbReference type="CDD" id="cd01392">
    <property type="entry name" value="HTH_LacI"/>
    <property type="match status" value="1"/>
</dbReference>
<evidence type="ECO:0000259" key="4">
    <source>
        <dbReference type="PROSITE" id="PS50932"/>
    </source>
</evidence>
<dbReference type="STRING" id="208439.AJAP_21750"/>
<dbReference type="SUPFAM" id="SSF53822">
    <property type="entry name" value="Periplasmic binding protein-like I"/>
    <property type="match status" value="1"/>
</dbReference>
<evidence type="ECO:0000256" key="3">
    <source>
        <dbReference type="ARBA" id="ARBA00023163"/>
    </source>
</evidence>
<sequence length="345" mass="36973">MAQRAAGSATLADVAREAGVSLATASRALNGGTRQVSGTLRESVLRAAERLQYTANVPAQAMARGRGNVVGLLVHDIVDPYFSSIASGVMRVAARHGLTVTIASTENHPEKELEYVTTLRGQRARAVILAGSRNEDSALQRNLTKELKAFEAADGQVVVIGQRKLPFDTVMLENRAGAADLAERLALLGHRDFLVLAGPSGLLTSRDRVLGFRDGLARQGVPLPENHVLRADFTRDGGYAAMVRAIENGFRGCVFAVNDVMAVGAMAACRDRGLQVPAQIAIAGFDDIITLRDIRPSLSTVRVPIERMGEQALDFILDHRADGPRVKPITGEVVLRESTQPLEGK</sequence>
<name>A0A075UW11_9PSEU</name>
<dbReference type="EMBL" id="CP008953">
    <property type="protein sequence ID" value="AIG77208.1"/>
    <property type="molecule type" value="Genomic_DNA"/>
</dbReference>
<dbReference type="Proteomes" id="UP000028492">
    <property type="component" value="Chromosome"/>
</dbReference>
<dbReference type="SMART" id="SM00354">
    <property type="entry name" value="HTH_LACI"/>
    <property type="match status" value="1"/>
</dbReference>
<keyword evidence="2" id="KW-0238">DNA-binding</keyword>
<dbReference type="InterPro" id="IPR010982">
    <property type="entry name" value="Lambda_DNA-bd_dom_sf"/>
</dbReference>
<dbReference type="PROSITE" id="PS00356">
    <property type="entry name" value="HTH_LACI_1"/>
    <property type="match status" value="1"/>
</dbReference>
<dbReference type="KEGG" id="aja:AJAP_21750"/>
<reference evidence="5 6" key="1">
    <citation type="journal article" date="2014" name="J. Biotechnol.">
        <title>Complete genome sequence of the actinobacterium Amycolatopsis japonica MG417-CF17(T) (=DSM 44213T) producing (S,S)-N,N'-ethylenediaminedisuccinic acid.</title>
        <authorList>
            <person name="Stegmann E."/>
            <person name="Albersmeier A."/>
            <person name="Spohn M."/>
            <person name="Gert H."/>
            <person name="Weber T."/>
            <person name="Wohlleben W."/>
            <person name="Kalinowski J."/>
            <person name="Ruckert C."/>
        </authorList>
    </citation>
    <scope>NUCLEOTIDE SEQUENCE [LARGE SCALE GENOMIC DNA]</scope>
    <source>
        <strain evidence="6">MG417-CF17 (DSM 44213)</strain>
    </source>
</reference>
<dbReference type="PANTHER" id="PTHR30146">
    <property type="entry name" value="LACI-RELATED TRANSCRIPTIONAL REPRESSOR"/>
    <property type="match status" value="1"/>
</dbReference>
<dbReference type="AlphaFoldDB" id="A0A075UW11"/>
<dbReference type="HOGENOM" id="CLU_037628_6_4_11"/>
<keyword evidence="1" id="KW-0805">Transcription regulation</keyword>
<dbReference type="Gene3D" id="3.40.50.2300">
    <property type="match status" value="2"/>
</dbReference>